<dbReference type="EMBL" id="JAYMYR010000005">
    <property type="protein sequence ID" value="KAK7365135.1"/>
    <property type="molecule type" value="Genomic_DNA"/>
</dbReference>
<dbReference type="GO" id="GO:0006886">
    <property type="term" value="P:intracellular protein transport"/>
    <property type="evidence" value="ECO:0007669"/>
    <property type="project" value="InterPro"/>
</dbReference>
<dbReference type="GO" id="GO:0006605">
    <property type="term" value="P:protein targeting"/>
    <property type="evidence" value="ECO:0007669"/>
    <property type="project" value="InterPro"/>
</dbReference>
<evidence type="ECO:0000256" key="4">
    <source>
        <dbReference type="ARBA" id="ARBA00022692"/>
    </source>
</evidence>
<comment type="caution">
    <text evidence="10">The sequence shown here is derived from an EMBL/GenBank/DDBJ whole genome shotgun (WGS) entry which is preliminary data.</text>
</comment>
<keyword evidence="6 9" id="KW-1133">Transmembrane helix</keyword>
<evidence type="ECO:0000256" key="2">
    <source>
        <dbReference type="ARBA" id="ARBA00008274"/>
    </source>
</evidence>
<dbReference type="InterPro" id="IPR001901">
    <property type="entry name" value="Translocase_SecE/Sec61-g"/>
</dbReference>
<dbReference type="Proteomes" id="UP001374584">
    <property type="component" value="Unassembled WGS sequence"/>
</dbReference>
<evidence type="ECO:0000256" key="8">
    <source>
        <dbReference type="ARBA" id="ARBA00023136"/>
    </source>
</evidence>
<dbReference type="AlphaFoldDB" id="A0AAN9R7E4"/>
<keyword evidence="5" id="KW-0653">Protein transport</keyword>
<proteinExistence type="inferred from homology"/>
<sequence>MMVSRTLSICFSEAFYGHIFLHPKQELTVSALRIGHDCLGNSLKMVILSTLPLNYSAFLHRGAPSFLPSKFPARVVSHGDVSPTPQTTFSIKMREKHANHSCNKFLTRTARNDHHLSYDDGLPEEPLLLSLIKEVIWGLKYLFVFLVEQPSQLKYVEWPSFSSTLRTAVMTLILVGLLIVALSSVDSALCYLLALALRKKP</sequence>
<evidence type="ECO:0000313" key="10">
    <source>
        <dbReference type="EMBL" id="KAK7365135.1"/>
    </source>
</evidence>
<keyword evidence="8 9" id="KW-0472">Membrane</keyword>
<evidence type="ECO:0000313" key="11">
    <source>
        <dbReference type="Proteomes" id="UP001374584"/>
    </source>
</evidence>
<organism evidence="10 11">
    <name type="scientific">Phaseolus coccineus</name>
    <name type="common">Scarlet runner bean</name>
    <name type="synonym">Phaseolus multiflorus</name>
    <dbReference type="NCBI Taxonomy" id="3886"/>
    <lineage>
        <taxon>Eukaryota</taxon>
        <taxon>Viridiplantae</taxon>
        <taxon>Streptophyta</taxon>
        <taxon>Embryophyta</taxon>
        <taxon>Tracheophyta</taxon>
        <taxon>Spermatophyta</taxon>
        <taxon>Magnoliopsida</taxon>
        <taxon>eudicotyledons</taxon>
        <taxon>Gunneridae</taxon>
        <taxon>Pentapetalae</taxon>
        <taxon>rosids</taxon>
        <taxon>fabids</taxon>
        <taxon>Fabales</taxon>
        <taxon>Fabaceae</taxon>
        <taxon>Papilionoideae</taxon>
        <taxon>50 kb inversion clade</taxon>
        <taxon>NPAAA clade</taxon>
        <taxon>indigoferoid/millettioid clade</taxon>
        <taxon>Phaseoleae</taxon>
        <taxon>Phaseolus</taxon>
    </lineage>
</organism>
<feature type="transmembrane region" description="Helical" evidence="9">
    <location>
        <begin position="167"/>
        <end position="197"/>
    </location>
</feature>
<keyword evidence="7" id="KW-0811">Translocation</keyword>
<evidence type="ECO:0000256" key="5">
    <source>
        <dbReference type="ARBA" id="ARBA00022927"/>
    </source>
</evidence>
<comment type="subcellular location">
    <subcellularLocation>
        <location evidence="1">Membrane</location>
    </subcellularLocation>
</comment>
<protein>
    <submittedName>
        <fullName evidence="10">Uncharacterized protein</fullName>
    </submittedName>
</protein>
<dbReference type="GO" id="GO:0016020">
    <property type="term" value="C:membrane"/>
    <property type="evidence" value="ECO:0007669"/>
    <property type="project" value="UniProtKB-SubCell"/>
</dbReference>
<evidence type="ECO:0000256" key="7">
    <source>
        <dbReference type="ARBA" id="ARBA00023010"/>
    </source>
</evidence>
<comment type="similarity">
    <text evidence="2">Belongs to the SecE/SEC61-gamma family.</text>
</comment>
<keyword evidence="4 9" id="KW-0812">Transmembrane</keyword>
<dbReference type="PANTHER" id="PTHR37247">
    <property type="entry name" value="TRANSMEMBRANE PROTEIN"/>
    <property type="match status" value="1"/>
</dbReference>
<evidence type="ECO:0000256" key="9">
    <source>
        <dbReference type="SAM" id="Phobius"/>
    </source>
</evidence>
<reference evidence="10 11" key="1">
    <citation type="submission" date="2024-01" db="EMBL/GenBank/DDBJ databases">
        <title>The genomes of 5 underutilized Papilionoideae crops provide insights into root nodulation and disease resistanc.</title>
        <authorList>
            <person name="Jiang F."/>
        </authorList>
    </citation>
    <scope>NUCLEOTIDE SEQUENCE [LARGE SCALE GENOMIC DNA]</scope>
    <source>
        <strain evidence="10">JINMINGXINNONG_FW02</strain>
        <tissue evidence="10">Leaves</tissue>
    </source>
</reference>
<evidence type="ECO:0000256" key="6">
    <source>
        <dbReference type="ARBA" id="ARBA00022989"/>
    </source>
</evidence>
<keyword evidence="3" id="KW-0813">Transport</keyword>
<gene>
    <name evidence="10" type="ORF">VNO80_13961</name>
</gene>
<evidence type="ECO:0000256" key="3">
    <source>
        <dbReference type="ARBA" id="ARBA00022448"/>
    </source>
</evidence>
<keyword evidence="11" id="KW-1185">Reference proteome</keyword>
<dbReference type="PANTHER" id="PTHR37247:SF1">
    <property type="entry name" value="TRANSMEMBRANE PROTEIN"/>
    <property type="match status" value="1"/>
</dbReference>
<accession>A0AAN9R7E4</accession>
<evidence type="ECO:0000256" key="1">
    <source>
        <dbReference type="ARBA" id="ARBA00004370"/>
    </source>
</evidence>
<name>A0AAN9R7E4_PHACN</name>
<dbReference type="Pfam" id="PF00584">
    <property type="entry name" value="SecE"/>
    <property type="match status" value="1"/>
</dbReference>